<dbReference type="EMBL" id="AP026803">
    <property type="protein sequence ID" value="BDR60061.1"/>
    <property type="molecule type" value="Genomic_DNA"/>
</dbReference>
<evidence type="ECO:0000313" key="2">
    <source>
        <dbReference type="Proteomes" id="UP001321741"/>
    </source>
</evidence>
<keyword evidence="2" id="KW-1185">Reference proteome</keyword>
<name>A0ABM8BFQ4_9LACO</name>
<gene>
    <name evidence="1" type="ORF">KIM322_03220</name>
</gene>
<sequence length="240" mass="25981">MKVKSILGKAAIAAVSASGIAVVNNAQTSKVQAATVKSDHKASKKHAKIVKNDTAVVTVNYVDGNGIRVWDSYKQTKATGQVLPSNSSWKVIKTAYDKKGQKWYDLGKNQWVRAEYVNKGYYPANEAPAPAVTTSEYATEDNGANGNYTISNQTYSSTSVSVPATSGSESSAKDWIANRESGGSYSAQNGQYIGKYQLTASYLNGDYSAANQERVADSYVKGRYGSWTAAKQFWEANGWY</sequence>
<dbReference type="RefSeq" id="WP_317637778.1">
    <property type="nucleotide sequence ID" value="NZ_AP026803.1"/>
</dbReference>
<accession>A0ABM8BFQ4</accession>
<protein>
    <submittedName>
        <fullName evidence="1">Peptidoglycan-binding protein</fullName>
    </submittedName>
</protein>
<proteinExistence type="predicted"/>
<dbReference type="Proteomes" id="UP001321741">
    <property type="component" value="Chromosome"/>
</dbReference>
<evidence type="ECO:0000313" key="1">
    <source>
        <dbReference type="EMBL" id="BDR60061.1"/>
    </source>
</evidence>
<organism evidence="1 2">
    <name type="scientific">Lactobacillus xylocopicola</name>
    <dbReference type="NCBI Taxonomy" id="2976676"/>
    <lineage>
        <taxon>Bacteria</taxon>
        <taxon>Bacillati</taxon>
        <taxon>Bacillota</taxon>
        <taxon>Bacilli</taxon>
        <taxon>Lactobacillales</taxon>
        <taxon>Lactobacillaceae</taxon>
        <taxon>Lactobacillus</taxon>
    </lineage>
</organism>
<reference evidence="1 2" key="1">
    <citation type="journal article" date="2023" name="Microbiol. Spectr.">
        <title>Symbiosis of Carpenter Bees with Uncharacterized Lactic Acid Bacteria Showing NAD Auxotrophy.</title>
        <authorList>
            <person name="Kawasaki S."/>
            <person name="Ozawa K."/>
            <person name="Mori T."/>
            <person name="Yamamoto A."/>
            <person name="Ito M."/>
            <person name="Ohkuma M."/>
            <person name="Sakamoto M."/>
            <person name="Matsutani M."/>
        </authorList>
    </citation>
    <scope>NUCLEOTIDE SEQUENCE [LARGE SCALE GENOMIC DNA]</scope>
    <source>
        <strain evidence="1 2">Kim32-2</strain>
    </source>
</reference>